<accession>A0A6N4QIP5</accession>
<dbReference type="RefSeq" id="WP_135571577.1">
    <property type="nucleotide sequence ID" value="NZ_RQGK01000023.1"/>
</dbReference>
<sequence>MKIRWVLDIQYLPESLPKWVLLCCKYPIGFLLLSMFSGAFGCFVIEGYFHGIQFDWISKNYSLSREFFHHDLSLILIVSLYLSCFVFLYLFWLLAIGKPKGTITKEEALKMAGKDRN</sequence>
<organism evidence="2 3">
    <name type="scientific">Leptospira yasudae</name>
    <dbReference type="NCBI Taxonomy" id="2202201"/>
    <lineage>
        <taxon>Bacteria</taxon>
        <taxon>Pseudomonadati</taxon>
        <taxon>Spirochaetota</taxon>
        <taxon>Spirochaetia</taxon>
        <taxon>Leptospirales</taxon>
        <taxon>Leptospiraceae</taxon>
        <taxon>Leptospira</taxon>
    </lineage>
</organism>
<evidence type="ECO:0000313" key="3">
    <source>
        <dbReference type="Proteomes" id="UP000297613"/>
    </source>
</evidence>
<keyword evidence="1" id="KW-0812">Transmembrane</keyword>
<name>A0A6N4QIP5_9LEPT</name>
<feature type="transmembrane region" description="Helical" evidence="1">
    <location>
        <begin position="72"/>
        <end position="95"/>
    </location>
</feature>
<reference evidence="2 3" key="1">
    <citation type="journal article" date="2019" name="PLoS Negl. Trop. Dis.">
        <title>Revisiting the worldwide diversity of Leptospira species in the environment.</title>
        <authorList>
            <person name="Vincent A.T."/>
            <person name="Schiettekatte O."/>
            <person name="Bourhy P."/>
            <person name="Veyrier F.J."/>
            <person name="Picardeau M."/>
        </authorList>
    </citation>
    <scope>NUCLEOTIDE SEQUENCE [LARGE SCALE GENOMIC DNA]</scope>
    <source>
        <strain evidence="2 3">201702445</strain>
    </source>
</reference>
<evidence type="ECO:0000313" key="2">
    <source>
        <dbReference type="EMBL" id="TGL80197.1"/>
    </source>
</evidence>
<feature type="transmembrane region" description="Helical" evidence="1">
    <location>
        <begin position="28"/>
        <end position="52"/>
    </location>
</feature>
<gene>
    <name evidence="2" type="ORF">EHQ83_16970</name>
</gene>
<comment type="caution">
    <text evidence="2">The sequence shown here is derived from an EMBL/GenBank/DDBJ whole genome shotgun (WGS) entry which is preliminary data.</text>
</comment>
<protein>
    <submittedName>
        <fullName evidence="2">Uncharacterized protein</fullName>
    </submittedName>
</protein>
<proteinExistence type="predicted"/>
<dbReference type="Proteomes" id="UP000297613">
    <property type="component" value="Unassembled WGS sequence"/>
</dbReference>
<keyword evidence="1" id="KW-0472">Membrane</keyword>
<dbReference type="AlphaFoldDB" id="A0A6N4QIP5"/>
<keyword evidence="1" id="KW-1133">Transmembrane helix</keyword>
<evidence type="ECO:0000256" key="1">
    <source>
        <dbReference type="SAM" id="Phobius"/>
    </source>
</evidence>
<dbReference type="EMBL" id="RQGM01000069">
    <property type="protein sequence ID" value="TGL80197.1"/>
    <property type="molecule type" value="Genomic_DNA"/>
</dbReference>